<dbReference type="Proteomes" id="UP001163324">
    <property type="component" value="Chromosome 7"/>
</dbReference>
<keyword evidence="2" id="KW-1185">Reference proteome</keyword>
<sequence>MKFLAVLSILSIGALADSSWYEPERDVTCVGEQATGNILCQPGHIDNAPVVDVSELQSRDIGVLEKRVSCNIQVGPVDGCFLHCFALNYCNAYCDDKNTCICRCFDNGAICTDTTCN</sequence>
<name>A0ACC0UUH6_9HYPO</name>
<dbReference type="EMBL" id="CM047946">
    <property type="protein sequence ID" value="KAI9897316.1"/>
    <property type="molecule type" value="Genomic_DNA"/>
</dbReference>
<accession>A0ACC0UUH6</accession>
<gene>
    <name evidence="1" type="ORF">N3K66_007172</name>
</gene>
<organism evidence="1 2">
    <name type="scientific">Trichothecium roseum</name>
    <dbReference type="NCBI Taxonomy" id="47278"/>
    <lineage>
        <taxon>Eukaryota</taxon>
        <taxon>Fungi</taxon>
        <taxon>Dikarya</taxon>
        <taxon>Ascomycota</taxon>
        <taxon>Pezizomycotina</taxon>
        <taxon>Sordariomycetes</taxon>
        <taxon>Hypocreomycetidae</taxon>
        <taxon>Hypocreales</taxon>
        <taxon>Hypocreales incertae sedis</taxon>
        <taxon>Trichothecium</taxon>
    </lineage>
</organism>
<proteinExistence type="predicted"/>
<evidence type="ECO:0000313" key="2">
    <source>
        <dbReference type="Proteomes" id="UP001163324"/>
    </source>
</evidence>
<evidence type="ECO:0000313" key="1">
    <source>
        <dbReference type="EMBL" id="KAI9897316.1"/>
    </source>
</evidence>
<comment type="caution">
    <text evidence="1">The sequence shown here is derived from an EMBL/GenBank/DDBJ whole genome shotgun (WGS) entry which is preliminary data.</text>
</comment>
<protein>
    <submittedName>
        <fullName evidence="1">Uncharacterized protein</fullName>
    </submittedName>
</protein>
<reference evidence="1" key="1">
    <citation type="submission" date="2022-10" db="EMBL/GenBank/DDBJ databases">
        <title>Complete Genome of Trichothecium roseum strain YXFP-22015, a Plant Pathogen Isolated from Citrus.</title>
        <authorList>
            <person name="Wang Y."/>
            <person name="Zhu L."/>
        </authorList>
    </citation>
    <scope>NUCLEOTIDE SEQUENCE</scope>
    <source>
        <strain evidence="1">YXFP-22015</strain>
    </source>
</reference>